<dbReference type="PROSITE" id="PS51683">
    <property type="entry name" value="SAM_OMT_II"/>
    <property type="match status" value="1"/>
</dbReference>
<reference evidence="5" key="1">
    <citation type="journal article" date="2020" name="Stud. Mycol.">
        <title>101 Dothideomycetes genomes: a test case for predicting lifestyles and emergence of pathogens.</title>
        <authorList>
            <person name="Haridas S."/>
            <person name="Albert R."/>
            <person name="Binder M."/>
            <person name="Bloem J."/>
            <person name="Labutti K."/>
            <person name="Salamov A."/>
            <person name="Andreopoulos B."/>
            <person name="Baker S."/>
            <person name="Barry K."/>
            <person name="Bills G."/>
            <person name="Bluhm B."/>
            <person name="Cannon C."/>
            <person name="Castanera R."/>
            <person name="Culley D."/>
            <person name="Daum C."/>
            <person name="Ezra D."/>
            <person name="Gonzalez J."/>
            <person name="Henrissat B."/>
            <person name="Kuo A."/>
            <person name="Liang C."/>
            <person name="Lipzen A."/>
            <person name="Lutzoni F."/>
            <person name="Magnuson J."/>
            <person name="Mondo S."/>
            <person name="Nolan M."/>
            <person name="Ohm R."/>
            <person name="Pangilinan J."/>
            <person name="Park H.-J."/>
            <person name="Ramirez L."/>
            <person name="Alfaro M."/>
            <person name="Sun H."/>
            <person name="Tritt A."/>
            <person name="Yoshinaga Y."/>
            <person name="Zwiers L.-H."/>
            <person name="Turgeon B."/>
            <person name="Goodwin S."/>
            <person name="Spatafora J."/>
            <person name="Crous P."/>
            <person name="Grigoriev I."/>
        </authorList>
    </citation>
    <scope>NUCLEOTIDE SEQUENCE</scope>
    <source>
        <strain evidence="5">Tuck. ex Michener</strain>
    </source>
</reference>
<name>A0A6A6GYF5_VIRVR</name>
<feature type="domain" description="O-methyltransferase C-terminal" evidence="4">
    <location>
        <begin position="203"/>
        <end position="393"/>
    </location>
</feature>
<dbReference type="EMBL" id="ML991840">
    <property type="protein sequence ID" value="KAF2230510.1"/>
    <property type="molecule type" value="Genomic_DNA"/>
</dbReference>
<evidence type="ECO:0000256" key="2">
    <source>
        <dbReference type="ARBA" id="ARBA00022679"/>
    </source>
</evidence>
<dbReference type="InterPro" id="IPR036388">
    <property type="entry name" value="WH-like_DNA-bd_sf"/>
</dbReference>
<protein>
    <submittedName>
        <fullName evidence="5">S-adenosyl-L-methionine-dependent methyltransferase</fullName>
    </submittedName>
</protein>
<dbReference type="SUPFAM" id="SSF46785">
    <property type="entry name" value="Winged helix' DNA-binding domain"/>
    <property type="match status" value="1"/>
</dbReference>
<sequence length="422" mass="47010">MSHAGYRILELTEKIQENVAILKERSSLLQTDLPSLDDGISEALQLDPISSKARQAIADHTAELQMTVRGPESLIMAPPHNETVSIHIITQYNIASKIPTDKDEGKTFAELAEACGLGEDIVKRVMRHACARFIFREEPKGIIRHNAASRTLAQSPLLQQWIGMVMNELWPCATRLSEALQKWPGSEEPNNAASNLVMSTELPVFQFWSTHPDRAKRFADGMSWFAKTPAFNIQHLVDNHDFEKHGDGTLVDVGGSHGIAALAVLQSHPKMKAIVQDLPEVAGQGQKSLLQIEGRLTFMAHDFFTEQPVRGAAVYLLRNILHDWSDKYATKILKALVPALTKESIILIMDQILPEPGAVSHSQELSVRSFDLAMLALSNGKERDKEDWENLLMKVDKRLVIVKTTKPLGSAMSLLEIRLRMA</sequence>
<dbReference type="InterPro" id="IPR029063">
    <property type="entry name" value="SAM-dependent_MTases_sf"/>
</dbReference>
<dbReference type="InterPro" id="IPR001077">
    <property type="entry name" value="COMT_C"/>
</dbReference>
<dbReference type="SUPFAM" id="SSF53335">
    <property type="entry name" value="S-adenosyl-L-methionine-dependent methyltransferases"/>
    <property type="match status" value="1"/>
</dbReference>
<keyword evidence="2 5" id="KW-0808">Transferase</keyword>
<dbReference type="PANTHER" id="PTHR43712:SF12">
    <property type="entry name" value="STERIGMATOCYSTIN 8-O-METHYLTRANSFERASE"/>
    <property type="match status" value="1"/>
</dbReference>
<dbReference type="Proteomes" id="UP000800092">
    <property type="component" value="Unassembled WGS sequence"/>
</dbReference>
<evidence type="ECO:0000256" key="3">
    <source>
        <dbReference type="ARBA" id="ARBA00022691"/>
    </source>
</evidence>
<evidence type="ECO:0000256" key="1">
    <source>
        <dbReference type="ARBA" id="ARBA00022603"/>
    </source>
</evidence>
<keyword evidence="3" id="KW-0949">S-adenosyl-L-methionine</keyword>
<accession>A0A6A6GYF5</accession>
<dbReference type="InterPro" id="IPR016461">
    <property type="entry name" value="COMT-like"/>
</dbReference>
<evidence type="ECO:0000313" key="5">
    <source>
        <dbReference type="EMBL" id="KAF2230510.1"/>
    </source>
</evidence>
<dbReference type="AlphaFoldDB" id="A0A6A6GYF5"/>
<dbReference type="PANTHER" id="PTHR43712">
    <property type="entry name" value="PUTATIVE (AFU_ORTHOLOGUE AFUA_4G14580)-RELATED"/>
    <property type="match status" value="1"/>
</dbReference>
<dbReference type="InterPro" id="IPR036390">
    <property type="entry name" value="WH_DNA-bd_sf"/>
</dbReference>
<dbReference type="Gene3D" id="3.40.50.150">
    <property type="entry name" value="Vaccinia Virus protein VP39"/>
    <property type="match status" value="1"/>
</dbReference>
<evidence type="ECO:0000313" key="6">
    <source>
        <dbReference type="Proteomes" id="UP000800092"/>
    </source>
</evidence>
<dbReference type="Pfam" id="PF00891">
    <property type="entry name" value="Methyltransf_2"/>
    <property type="match status" value="1"/>
</dbReference>
<dbReference type="OrthoDB" id="1606438at2759"/>
<evidence type="ECO:0000259" key="4">
    <source>
        <dbReference type="Pfam" id="PF00891"/>
    </source>
</evidence>
<proteinExistence type="predicted"/>
<dbReference type="Gene3D" id="1.10.10.10">
    <property type="entry name" value="Winged helix-like DNA-binding domain superfamily/Winged helix DNA-binding domain"/>
    <property type="match status" value="1"/>
</dbReference>
<dbReference type="GO" id="GO:0032259">
    <property type="term" value="P:methylation"/>
    <property type="evidence" value="ECO:0007669"/>
    <property type="project" value="UniProtKB-KW"/>
</dbReference>
<keyword evidence="1 5" id="KW-0489">Methyltransferase</keyword>
<dbReference type="GO" id="GO:0008171">
    <property type="term" value="F:O-methyltransferase activity"/>
    <property type="evidence" value="ECO:0007669"/>
    <property type="project" value="InterPro"/>
</dbReference>
<gene>
    <name evidence="5" type="ORF">EV356DRAFT_526695</name>
</gene>
<organism evidence="5 6">
    <name type="scientific">Viridothelium virens</name>
    <name type="common">Speckled blister lichen</name>
    <name type="synonym">Trypethelium virens</name>
    <dbReference type="NCBI Taxonomy" id="1048519"/>
    <lineage>
        <taxon>Eukaryota</taxon>
        <taxon>Fungi</taxon>
        <taxon>Dikarya</taxon>
        <taxon>Ascomycota</taxon>
        <taxon>Pezizomycotina</taxon>
        <taxon>Dothideomycetes</taxon>
        <taxon>Dothideomycetes incertae sedis</taxon>
        <taxon>Trypetheliales</taxon>
        <taxon>Trypetheliaceae</taxon>
        <taxon>Viridothelium</taxon>
    </lineage>
</organism>
<keyword evidence="6" id="KW-1185">Reference proteome</keyword>